<dbReference type="AlphaFoldDB" id="A0A1Y1Y182"/>
<evidence type="ECO:0000313" key="3">
    <source>
        <dbReference type="Proteomes" id="UP000193144"/>
    </source>
</evidence>
<dbReference type="PANTHER" id="PTHR37540:SF5">
    <property type="entry name" value="TRANSCRIPTION FACTOR DOMAIN-CONTAINING PROTEIN"/>
    <property type="match status" value="1"/>
</dbReference>
<dbReference type="STRING" id="1231657.A0A1Y1Y182"/>
<dbReference type="PANTHER" id="PTHR37540">
    <property type="entry name" value="TRANSCRIPTION FACTOR (ACR-2), PUTATIVE-RELATED-RELATED"/>
    <property type="match status" value="1"/>
</dbReference>
<feature type="region of interest" description="Disordered" evidence="1">
    <location>
        <begin position="36"/>
        <end position="142"/>
    </location>
</feature>
<evidence type="ECO:0000313" key="2">
    <source>
        <dbReference type="EMBL" id="ORX91772.1"/>
    </source>
</evidence>
<accession>A0A1Y1Y182</accession>
<organism evidence="2 3">
    <name type="scientific">Clohesyomyces aquaticus</name>
    <dbReference type="NCBI Taxonomy" id="1231657"/>
    <lineage>
        <taxon>Eukaryota</taxon>
        <taxon>Fungi</taxon>
        <taxon>Dikarya</taxon>
        <taxon>Ascomycota</taxon>
        <taxon>Pezizomycotina</taxon>
        <taxon>Dothideomycetes</taxon>
        <taxon>Pleosporomycetidae</taxon>
        <taxon>Pleosporales</taxon>
        <taxon>Lindgomycetaceae</taxon>
        <taxon>Clohesyomyces</taxon>
    </lineage>
</organism>
<proteinExistence type="predicted"/>
<feature type="compositionally biased region" description="Polar residues" evidence="1">
    <location>
        <begin position="111"/>
        <end position="121"/>
    </location>
</feature>
<comment type="caution">
    <text evidence="2">The sequence shown here is derived from an EMBL/GenBank/DDBJ whole genome shotgun (WGS) entry which is preliminary data.</text>
</comment>
<feature type="compositionally biased region" description="Polar residues" evidence="1">
    <location>
        <begin position="37"/>
        <end position="59"/>
    </location>
</feature>
<dbReference type="Pfam" id="PF11951">
    <property type="entry name" value="Fungal_trans_2"/>
    <property type="match status" value="1"/>
</dbReference>
<gene>
    <name evidence="2" type="ORF">BCR34DRAFT_608939</name>
</gene>
<feature type="region of interest" description="Disordered" evidence="1">
    <location>
        <begin position="1"/>
        <end position="24"/>
    </location>
</feature>
<dbReference type="Proteomes" id="UP000193144">
    <property type="component" value="Unassembled WGS sequence"/>
</dbReference>
<dbReference type="OrthoDB" id="4158087at2759"/>
<name>A0A1Y1Y182_9PLEO</name>
<reference evidence="2 3" key="1">
    <citation type="submission" date="2016-07" db="EMBL/GenBank/DDBJ databases">
        <title>Pervasive Adenine N6-methylation of Active Genes in Fungi.</title>
        <authorList>
            <consortium name="DOE Joint Genome Institute"/>
            <person name="Mondo S.J."/>
            <person name="Dannebaum R.O."/>
            <person name="Kuo R.C."/>
            <person name="Labutti K."/>
            <person name="Haridas S."/>
            <person name="Kuo A."/>
            <person name="Salamov A."/>
            <person name="Ahrendt S.R."/>
            <person name="Lipzen A."/>
            <person name="Sullivan W."/>
            <person name="Andreopoulos W.B."/>
            <person name="Clum A."/>
            <person name="Lindquist E."/>
            <person name="Daum C."/>
            <person name="Ramamoorthy G.K."/>
            <person name="Gryganskyi A."/>
            <person name="Culley D."/>
            <person name="Magnuson J.K."/>
            <person name="James T.Y."/>
            <person name="O'Malley M.A."/>
            <person name="Stajich J.E."/>
            <person name="Spatafora J.W."/>
            <person name="Visel A."/>
            <person name="Grigoriev I.V."/>
        </authorList>
    </citation>
    <scope>NUCLEOTIDE SEQUENCE [LARGE SCALE GENOMIC DNA]</scope>
    <source>
        <strain evidence="2 3">CBS 115471</strain>
    </source>
</reference>
<dbReference type="InterPro" id="IPR021858">
    <property type="entry name" value="Fun_TF"/>
</dbReference>
<protein>
    <submittedName>
        <fullName evidence="2">Uncharacterized protein</fullName>
    </submittedName>
</protein>
<dbReference type="EMBL" id="MCFA01000438">
    <property type="protein sequence ID" value="ORX91772.1"/>
    <property type="molecule type" value="Genomic_DNA"/>
</dbReference>
<keyword evidence="3" id="KW-1185">Reference proteome</keyword>
<evidence type="ECO:0000256" key="1">
    <source>
        <dbReference type="SAM" id="MobiDB-lite"/>
    </source>
</evidence>
<sequence length="325" mass="35926">MEREYEFFVTTDEPQQPEGASRGLIRRLVMRNFFETKASNPGTTSSESNSASTVQSKTQLKSRFRLAKPGQATATPKASTRKKDVEKQAGKEEEGGKKAKRPATARKLSTKSDVSQSTTKSARSRTGSRKGSPVEAELAETSKEKPRLLLKVNPGAHRFDPFDVLPVPGTFQFDRLFKLYKNGSRANAIAVNARNTWWPFISQDAGLLHATLATWALYGMLVRGMDDLAVEKLRHKNEAIKQINTKIACPTGQMSDELVGTVLTLASFENLVGAYDAAQLHLQALKRIVDARGGLYSFGHNDGLIRGIIWFVHAICMMPNITKFP</sequence>
<feature type="compositionally biased region" description="Basic and acidic residues" evidence="1">
    <location>
        <begin position="81"/>
        <end position="97"/>
    </location>
</feature>